<feature type="region of interest" description="Disordered" evidence="4">
    <location>
        <begin position="1"/>
        <end position="22"/>
    </location>
</feature>
<dbReference type="InterPro" id="IPR049566">
    <property type="entry name" value="WDR59_RTC1-like_RING_Znf"/>
</dbReference>
<evidence type="ECO:0000256" key="4">
    <source>
        <dbReference type="SAM" id="MobiDB-lite"/>
    </source>
</evidence>
<feature type="domain" description="WDR59/RTC1-like RING zinc finger" evidence="5">
    <location>
        <begin position="1201"/>
        <end position="1255"/>
    </location>
</feature>
<keyword evidence="2" id="KW-0677">Repeat</keyword>
<dbReference type="InterPro" id="IPR001680">
    <property type="entry name" value="WD40_rpt"/>
</dbReference>
<dbReference type="Gene3D" id="2.130.10.10">
    <property type="entry name" value="YVTN repeat-like/Quinoprotein amine dehydrogenase"/>
    <property type="match status" value="1"/>
</dbReference>
<dbReference type="SMART" id="SM00320">
    <property type="entry name" value="WD40"/>
    <property type="match status" value="5"/>
</dbReference>
<dbReference type="InterPro" id="IPR015943">
    <property type="entry name" value="WD40/YVTN_repeat-like_dom_sf"/>
</dbReference>
<keyword evidence="1 3" id="KW-0853">WD repeat</keyword>
<feature type="compositionally biased region" description="Polar residues" evidence="4">
    <location>
        <begin position="484"/>
        <end position="496"/>
    </location>
</feature>
<feature type="region of interest" description="Disordered" evidence="4">
    <location>
        <begin position="963"/>
        <end position="998"/>
    </location>
</feature>
<name>A0A8K0XNC0_9AGAR</name>
<dbReference type="OrthoDB" id="311712at2759"/>
<dbReference type="InterPro" id="IPR036322">
    <property type="entry name" value="WD40_repeat_dom_sf"/>
</dbReference>
<dbReference type="InterPro" id="IPR019775">
    <property type="entry name" value="WD40_repeat_CS"/>
</dbReference>
<proteinExistence type="predicted"/>
<dbReference type="PANTHER" id="PTHR46170:SF1">
    <property type="entry name" value="GATOR COMPLEX PROTEIN WDR59"/>
    <property type="match status" value="1"/>
</dbReference>
<dbReference type="InterPro" id="IPR049567">
    <property type="entry name" value="WDR59-like"/>
</dbReference>
<feature type="region of interest" description="Disordered" evidence="4">
    <location>
        <begin position="1012"/>
        <end position="1067"/>
    </location>
</feature>
<dbReference type="SUPFAM" id="SSF50978">
    <property type="entry name" value="WD40 repeat-like"/>
    <property type="match status" value="1"/>
</dbReference>
<evidence type="ECO:0000256" key="2">
    <source>
        <dbReference type="ARBA" id="ARBA00022737"/>
    </source>
</evidence>
<gene>
    <name evidence="6" type="ORF">BXZ70DRAFT_944805</name>
</gene>
<evidence type="ECO:0000313" key="6">
    <source>
        <dbReference type="EMBL" id="KAH8096852.1"/>
    </source>
</evidence>
<evidence type="ECO:0000256" key="1">
    <source>
        <dbReference type="ARBA" id="ARBA00022574"/>
    </source>
</evidence>
<dbReference type="GO" id="GO:0035591">
    <property type="term" value="F:signaling adaptor activity"/>
    <property type="evidence" value="ECO:0007669"/>
    <property type="project" value="TreeGrafter"/>
</dbReference>
<dbReference type="EMBL" id="JAEVFJ010000022">
    <property type="protein sequence ID" value="KAH8096852.1"/>
    <property type="molecule type" value="Genomic_DNA"/>
</dbReference>
<dbReference type="PANTHER" id="PTHR46170">
    <property type="entry name" value="GATOR COMPLEX PROTEIN WDR59"/>
    <property type="match status" value="1"/>
</dbReference>
<feature type="region of interest" description="Disordered" evidence="4">
    <location>
        <begin position="468"/>
        <end position="501"/>
    </location>
</feature>
<dbReference type="Pfam" id="PF00400">
    <property type="entry name" value="WD40"/>
    <property type="match status" value="1"/>
</dbReference>
<protein>
    <recommendedName>
        <fullName evidence="5">WDR59/RTC1-like RING zinc finger domain-containing protein</fullName>
    </recommendedName>
</protein>
<comment type="caution">
    <text evidence="6">The sequence shown here is derived from an EMBL/GenBank/DDBJ whole genome shotgun (WGS) entry which is preliminary data.</text>
</comment>
<feature type="compositionally biased region" description="Low complexity" evidence="4">
    <location>
        <begin position="969"/>
        <end position="998"/>
    </location>
</feature>
<dbReference type="Proteomes" id="UP000813824">
    <property type="component" value="Unassembled WGS sequence"/>
</dbReference>
<evidence type="ECO:0000259" key="5">
    <source>
        <dbReference type="Pfam" id="PF17120"/>
    </source>
</evidence>
<dbReference type="PROSITE" id="PS50082">
    <property type="entry name" value="WD_REPEATS_2"/>
    <property type="match status" value="1"/>
</dbReference>
<accession>A0A8K0XNC0</accession>
<dbReference type="Pfam" id="PF17120">
    <property type="entry name" value="zf-RING_16"/>
    <property type="match status" value="1"/>
</dbReference>
<feature type="compositionally biased region" description="Polar residues" evidence="4">
    <location>
        <begin position="1028"/>
        <end position="1043"/>
    </location>
</feature>
<dbReference type="GO" id="GO:0035859">
    <property type="term" value="C:Seh1-associated complex"/>
    <property type="evidence" value="ECO:0007669"/>
    <property type="project" value="TreeGrafter"/>
</dbReference>
<feature type="repeat" description="WD" evidence="3">
    <location>
        <begin position="208"/>
        <end position="242"/>
    </location>
</feature>
<feature type="compositionally biased region" description="Polar residues" evidence="4">
    <location>
        <begin position="1050"/>
        <end position="1067"/>
    </location>
</feature>
<feature type="region of interest" description="Disordered" evidence="4">
    <location>
        <begin position="407"/>
        <end position="450"/>
    </location>
</feature>
<keyword evidence="7" id="KW-1185">Reference proteome</keyword>
<dbReference type="GO" id="GO:1904263">
    <property type="term" value="P:positive regulation of TORC1 signaling"/>
    <property type="evidence" value="ECO:0007669"/>
    <property type="project" value="TreeGrafter"/>
</dbReference>
<evidence type="ECO:0000256" key="3">
    <source>
        <dbReference type="PROSITE-ProRule" id="PRU00221"/>
    </source>
</evidence>
<organism evidence="6 7">
    <name type="scientific">Cristinia sonorae</name>
    <dbReference type="NCBI Taxonomy" id="1940300"/>
    <lineage>
        <taxon>Eukaryota</taxon>
        <taxon>Fungi</taxon>
        <taxon>Dikarya</taxon>
        <taxon>Basidiomycota</taxon>
        <taxon>Agaricomycotina</taxon>
        <taxon>Agaricomycetes</taxon>
        <taxon>Agaricomycetidae</taxon>
        <taxon>Agaricales</taxon>
        <taxon>Pleurotineae</taxon>
        <taxon>Stephanosporaceae</taxon>
        <taxon>Cristinia</taxon>
    </lineage>
</organism>
<sequence>MSSHRQRAISEEPSSPEDGSNFRRSLQIDMKGLVGSAVGNMSISPWSRDVVLAARKGLFIIDLEAPLNVPRFLPQGGTWDVADVQWNPHMSRIEYIVSTSSEKLLIWNLYLAGKTSIEFILRSHYRAITDINWHTFDPDVVVSTGIDSWLWAWDLRTTRKPVLGLCAFNAGGTQVKWNRQDGNILASSHANEVLIWDRRKGSLPTSRINAHGAKIYGIDWSHDNRSEIVTCSLDKTIKVWDIHQSPDENGEKTPLTSIQTAYPVWRARNLPFGQGVLSLPQRGETALEMWVPDSPQEPIERFEGHSDVVKEFVWRKGGQDEGDFQLITWSKDKTLRFWPIDSEIMQKAGKITGDNTPNAQHTPMQSDSIISFSNPPLGSDLPPALSAPVGLRGILAEVRASQISRPPVIRPSIPSHEVQSSVHDNEAPVPGQSTTSSGHDKGVAPGRGYVGGRSAQITTFAWLSSVKVGKREDSSGPGSGGESATASRMQSRSRPPSISVDPAFAGVVDFRRTVLDGRERAEDDHRDVDSNQSLQEEITSVVNKLTSSKVRLEKADLTKKRTCTFGLHGPWGEATSVFIRISFTFPKDYPQASHPGGTPQVDLERNPLISMKSRVLILRRLRIIRETHRPCLEACLRFLLFGDDEDELMGPRPMMDSGSSSEDEDYPIIRKYRDRGTSLLRGDKNLAEPRTSQGVFAMNGQLVCFFRAPPRIVRNVMRDLSASPSIGSRGPDAPPRLFRSPGLLTDAVRRLSLAANDRDVDYPDTKKTEDANSILRIMSNLYSFSHQKVRKFSENSRPSEDVPNNYSLLPTRRSTVFIKDASSVLGLDIESAAEYVFPATHPHDWCARNAEIARHTGRIYHQRIFTMLQVMILDGTSKEDGEKERPELTPLMMKVVEKLYTELLSNRDMQMLAMMAIMLFDLTSGEVSIESNPLAELPLLTPSSPLASLDYFSIARRLNSHKETPSLPPWSHHSPSPTPQSAAPTLSSPSSSRGSWSSLFTTSNMRRLMSGMQKEEEPIHRPPRPQPASGQRSPHSSMPSQFSAVRMNRKSSPLSVQQGSSWSDVSTPAKSVSFTSAGFMSKATFSQVVSADRKRVVFEADPRFDMHRKQFFALEPLLRAQMICHILAYADMLSAWQLPQKRAELLKSVDKDAPSGIPPSIISAVFDSAPLGVIRTCKRCGLNNQLGIDTCVSCGARLSGERCTVCRLPVRGLARTCLLCLHDTHVKCWEQRLAASHRALFRPQWCASGCGCECSPAERIAYTPAHLPSPLDPEAYIPVLNPPFP</sequence>
<dbReference type="GO" id="GO:0034198">
    <property type="term" value="P:cellular response to amino acid starvation"/>
    <property type="evidence" value="ECO:0007669"/>
    <property type="project" value="TreeGrafter"/>
</dbReference>
<reference evidence="6" key="1">
    <citation type="journal article" date="2021" name="New Phytol.">
        <title>Evolutionary innovations through gain and loss of genes in the ectomycorrhizal Boletales.</title>
        <authorList>
            <person name="Wu G."/>
            <person name="Miyauchi S."/>
            <person name="Morin E."/>
            <person name="Kuo A."/>
            <person name="Drula E."/>
            <person name="Varga T."/>
            <person name="Kohler A."/>
            <person name="Feng B."/>
            <person name="Cao Y."/>
            <person name="Lipzen A."/>
            <person name="Daum C."/>
            <person name="Hundley H."/>
            <person name="Pangilinan J."/>
            <person name="Johnson J."/>
            <person name="Barry K."/>
            <person name="LaButti K."/>
            <person name="Ng V."/>
            <person name="Ahrendt S."/>
            <person name="Min B."/>
            <person name="Choi I.G."/>
            <person name="Park H."/>
            <person name="Plett J.M."/>
            <person name="Magnuson J."/>
            <person name="Spatafora J.W."/>
            <person name="Nagy L.G."/>
            <person name="Henrissat B."/>
            <person name="Grigoriev I.V."/>
            <person name="Yang Z.L."/>
            <person name="Xu J."/>
            <person name="Martin F.M."/>
        </authorList>
    </citation>
    <scope>NUCLEOTIDE SEQUENCE</scope>
    <source>
        <strain evidence="6">KKN 215</strain>
    </source>
</reference>
<dbReference type="PROSITE" id="PS50294">
    <property type="entry name" value="WD_REPEATS_REGION"/>
    <property type="match status" value="1"/>
</dbReference>
<dbReference type="PROSITE" id="PS00678">
    <property type="entry name" value="WD_REPEATS_1"/>
    <property type="match status" value="2"/>
</dbReference>
<dbReference type="GO" id="GO:0005774">
    <property type="term" value="C:vacuolar membrane"/>
    <property type="evidence" value="ECO:0007669"/>
    <property type="project" value="TreeGrafter"/>
</dbReference>
<evidence type="ECO:0000313" key="7">
    <source>
        <dbReference type="Proteomes" id="UP000813824"/>
    </source>
</evidence>